<sequence>MAARSQPGFQRKGGDGNHGADEGHAPDGVGVHHVLAGLTRRTAHDVALGGFKGQAEGERGGGRHVHPQDQHRRQRNDVPRQQRNHNQQPLRQVGRHDEQDGLLQVVVNATPLFHRAGDGGEVIVRQDHVRRLFGHFRALNAHRNAHVRLTQRRGVVHAVAGHADNFTFVLQRFHQAQLMLRAGTGEDVILHRGFCKRGVVHLLQLIASDRLLAVADPQHLPDAHCRLRVIAGDHLHADPRLLAGVNRVNRFRARRIHHPGDAEEDQAVAQVIVRQFLLAVRRLERRGDHAQPLTRIALHLTFPVRAVEGFRTVTGLLLRAEGENDVRRPGDQDLLLTANLVVGAHVLVLRVERDFVNQRGRDRLKVGLRRQHLQRALGRPTGNAPQPAIALNQLTVVTQVDGA</sequence>
<evidence type="ECO:0000313" key="3">
    <source>
        <dbReference type="Proteomes" id="UP000077278"/>
    </source>
</evidence>
<dbReference type="EMBL" id="FKDD01000004">
    <property type="protein sequence ID" value="SAB81200.1"/>
    <property type="molecule type" value="Genomic_DNA"/>
</dbReference>
<feature type="region of interest" description="Disordered" evidence="1">
    <location>
        <begin position="52"/>
        <end position="97"/>
    </location>
</feature>
<proteinExistence type="predicted"/>
<comment type="caution">
    <text evidence="2">The sequence shown here is derived from an EMBL/GenBank/DDBJ whole genome shotgun (WGS) entry which is preliminary data.</text>
</comment>
<protein>
    <submittedName>
        <fullName evidence="2">Uncharacterized protein</fullName>
    </submittedName>
</protein>
<feature type="region of interest" description="Disordered" evidence="1">
    <location>
        <begin position="1"/>
        <end position="29"/>
    </location>
</feature>
<evidence type="ECO:0000256" key="1">
    <source>
        <dbReference type="SAM" id="MobiDB-lite"/>
    </source>
</evidence>
<feature type="compositionally biased region" description="Basic and acidic residues" evidence="1">
    <location>
        <begin position="55"/>
        <end position="80"/>
    </location>
</feature>
<name>A0ABD7KDY3_9ENTR</name>
<gene>
    <name evidence="2" type="ORF">SAMEA2273136_01229</name>
</gene>
<feature type="compositionally biased region" description="Polar residues" evidence="1">
    <location>
        <begin position="81"/>
        <end position="90"/>
    </location>
</feature>
<accession>A0ABD7KDY3</accession>
<dbReference type="AlphaFoldDB" id="A0ABD7KDY3"/>
<dbReference type="Proteomes" id="UP000077278">
    <property type="component" value="Unassembled WGS sequence"/>
</dbReference>
<feature type="compositionally biased region" description="Basic and acidic residues" evidence="1">
    <location>
        <begin position="12"/>
        <end position="25"/>
    </location>
</feature>
<evidence type="ECO:0000313" key="2">
    <source>
        <dbReference type="EMBL" id="SAB81200.1"/>
    </source>
</evidence>
<reference evidence="2 3" key="1">
    <citation type="submission" date="2016-03" db="EMBL/GenBank/DDBJ databases">
        <authorList>
            <consortium name="Pathogen Informatics"/>
        </authorList>
    </citation>
    <scope>NUCLEOTIDE SEQUENCE [LARGE SCALE GENOMIC DNA]</scope>
    <source>
        <strain evidence="3">e264</strain>
    </source>
</reference>
<organism evidence="2 3">
    <name type="scientific">Enterobacter roggenkampii</name>
    <dbReference type="NCBI Taxonomy" id="1812935"/>
    <lineage>
        <taxon>Bacteria</taxon>
        <taxon>Pseudomonadati</taxon>
        <taxon>Pseudomonadota</taxon>
        <taxon>Gammaproteobacteria</taxon>
        <taxon>Enterobacterales</taxon>
        <taxon>Enterobacteriaceae</taxon>
        <taxon>Enterobacter</taxon>
        <taxon>Enterobacter cloacae complex</taxon>
    </lineage>
</organism>